<accession>A0A1X7A055</accession>
<reference evidence="2 3" key="1">
    <citation type="submission" date="2017-03" db="EMBL/GenBank/DDBJ databases">
        <authorList>
            <person name="Afonso C.L."/>
            <person name="Miller P.J."/>
            <person name="Scott M.A."/>
            <person name="Spackman E."/>
            <person name="Goraichik I."/>
            <person name="Dimitrov K.M."/>
            <person name="Suarez D.L."/>
            <person name="Swayne D.E."/>
        </authorList>
    </citation>
    <scope>NUCLEOTIDE SEQUENCE [LARGE SCALE GENOMIC DNA]</scope>
    <source>
        <strain evidence="2 3">CECT 8367</strain>
    </source>
</reference>
<proteinExistence type="predicted"/>
<reference evidence="1 4" key="2">
    <citation type="submission" date="2018-03" db="EMBL/GenBank/DDBJ databases">
        <title>Genomic Encyclopedia of Archaeal and Bacterial Type Strains, Phase II (KMG-II): from individual species to whole genera.</title>
        <authorList>
            <person name="Goeker M."/>
        </authorList>
    </citation>
    <scope>NUCLEOTIDE SEQUENCE [LARGE SCALE GENOMIC DNA]</scope>
    <source>
        <strain evidence="1 4">DSM 29956</strain>
    </source>
</reference>
<name>A0A1X7A055_9RHOB</name>
<gene>
    <name evidence="1" type="ORF">CLV79_11275</name>
    <name evidence="2" type="ORF">LOS8367_03272</name>
</gene>
<evidence type="ECO:0000313" key="2">
    <source>
        <dbReference type="EMBL" id="SLN66205.1"/>
    </source>
</evidence>
<organism evidence="2 3">
    <name type="scientific">Limimaricola soesokkakensis</name>
    <dbReference type="NCBI Taxonomy" id="1343159"/>
    <lineage>
        <taxon>Bacteria</taxon>
        <taxon>Pseudomonadati</taxon>
        <taxon>Pseudomonadota</taxon>
        <taxon>Alphaproteobacteria</taxon>
        <taxon>Rhodobacterales</taxon>
        <taxon>Paracoccaceae</taxon>
        <taxon>Limimaricola</taxon>
    </lineage>
</organism>
<sequence length="129" mass="14186">MTALFNRQGESRDRAIARDYVPGSSHLISQRITPVSATVTATPVLTAAPAGFVARLRTALRGWFARRQTVCDLALLSDEDLAHLGISSREIRDIRRIARFEAPFTPRPAEPIMPRTSPLGLLTSAALRH</sequence>
<dbReference type="Proteomes" id="UP000240624">
    <property type="component" value="Unassembled WGS sequence"/>
</dbReference>
<protein>
    <submittedName>
        <fullName evidence="1">Uncharacterized protein YjiS (DUF1127 family)</fullName>
    </submittedName>
</protein>
<dbReference type="EMBL" id="FWFY01000012">
    <property type="protein sequence ID" value="SLN66205.1"/>
    <property type="molecule type" value="Genomic_DNA"/>
</dbReference>
<dbReference type="OrthoDB" id="8244198at2"/>
<evidence type="ECO:0000313" key="3">
    <source>
        <dbReference type="Proteomes" id="UP000193495"/>
    </source>
</evidence>
<dbReference type="AlphaFoldDB" id="A0A1X7A055"/>
<evidence type="ECO:0000313" key="1">
    <source>
        <dbReference type="EMBL" id="PSK82558.1"/>
    </source>
</evidence>
<evidence type="ECO:0000313" key="4">
    <source>
        <dbReference type="Proteomes" id="UP000240624"/>
    </source>
</evidence>
<dbReference type="EMBL" id="PYGB01000012">
    <property type="protein sequence ID" value="PSK82558.1"/>
    <property type="molecule type" value="Genomic_DNA"/>
</dbReference>
<keyword evidence="4" id="KW-1185">Reference proteome</keyword>
<dbReference type="RefSeq" id="WP_085897578.1">
    <property type="nucleotide sequence ID" value="NZ_FWFY01000012.1"/>
</dbReference>
<dbReference type="Proteomes" id="UP000193495">
    <property type="component" value="Unassembled WGS sequence"/>
</dbReference>